<gene>
    <name evidence="1" type="ORF">AWB68_08396</name>
</gene>
<evidence type="ECO:0000313" key="1">
    <source>
        <dbReference type="EMBL" id="SAL87423.1"/>
    </source>
</evidence>
<dbReference type="OrthoDB" id="9823200at2"/>
<dbReference type="RefSeq" id="WP_087650109.1">
    <property type="nucleotide sequence ID" value="NZ_FCON02000289.1"/>
</dbReference>
<dbReference type="AlphaFoldDB" id="A0A158L382"/>
<sequence>MPFMEIAAGEISSIQPVDNNNKNVVLLISQRNASRPLVVKSEDGAGRNNVGAMLEFHATAFSKLRGLPFETAKLSLKEIDELKRCDPTKVIANAPLTQAQWLKKLDALLHTSDGKTKTAIKVSFVEQLANLHGIGKDLEQKKLLGEALVRGNTDVPFGLGEILAVDFFIGNGDRFREVATSVQFPRGSILGDQNIFFQIKCGKFTTVGLDTYDGGGCWSDLNRTIEDLEATNKNMGFEYAFWPGRILAPGARRERDEVATALVDSLIELCLGKDAVFSASMRKKLIEACHCGISSGKEMLRGKYKLGDNVQSLTAGIRSRWLIIRGK</sequence>
<name>A0A158L382_9BURK</name>
<reference evidence="1" key="1">
    <citation type="submission" date="2016-01" db="EMBL/GenBank/DDBJ databases">
        <authorList>
            <person name="Peeters C."/>
        </authorList>
    </citation>
    <scope>NUCLEOTIDE SEQUENCE [LARGE SCALE GENOMIC DNA]</scope>
    <source>
        <strain evidence="1">LMG 22940</strain>
    </source>
</reference>
<proteinExistence type="predicted"/>
<dbReference type="EMBL" id="FCON02000289">
    <property type="protein sequence ID" value="SAL87423.1"/>
    <property type="molecule type" value="Genomic_DNA"/>
</dbReference>
<comment type="caution">
    <text evidence="1">The sequence shown here is derived from an EMBL/GenBank/DDBJ whole genome shotgun (WGS) entry which is preliminary data.</text>
</comment>
<organism evidence="1 2">
    <name type="scientific">Caballeronia choica</name>
    <dbReference type="NCBI Taxonomy" id="326476"/>
    <lineage>
        <taxon>Bacteria</taxon>
        <taxon>Pseudomonadati</taxon>
        <taxon>Pseudomonadota</taxon>
        <taxon>Betaproteobacteria</taxon>
        <taxon>Burkholderiales</taxon>
        <taxon>Burkholderiaceae</taxon>
        <taxon>Caballeronia</taxon>
    </lineage>
</organism>
<keyword evidence="2" id="KW-1185">Reference proteome</keyword>
<dbReference type="Proteomes" id="UP000054770">
    <property type="component" value="Unassembled WGS sequence"/>
</dbReference>
<accession>A0A158L382</accession>
<evidence type="ECO:0000313" key="2">
    <source>
        <dbReference type="Proteomes" id="UP000054770"/>
    </source>
</evidence>
<protein>
    <submittedName>
        <fullName evidence="1">Uncharacterized protein</fullName>
    </submittedName>
</protein>